<organism evidence="2 3">
    <name type="scientific">Acinetobacter shaoyimingii</name>
    <dbReference type="NCBI Taxonomy" id="2715164"/>
    <lineage>
        <taxon>Bacteria</taxon>
        <taxon>Pseudomonadati</taxon>
        <taxon>Pseudomonadota</taxon>
        <taxon>Gammaproteobacteria</taxon>
        <taxon>Moraxellales</taxon>
        <taxon>Moraxellaceae</taxon>
        <taxon>Acinetobacter</taxon>
    </lineage>
</organism>
<feature type="transmembrane region" description="Helical" evidence="1">
    <location>
        <begin position="117"/>
        <end position="143"/>
    </location>
</feature>
<feature type="transmembrane region" description="Helical" evidence="1">
    <location>
        <begin position="77"/>
        <end position="97"/>
    </location>
</feature>
<dbReference type="AlphaFoldDB" id="A0A6G8RTP5"/>
<dbReference type="RefSeq" id="WP_166222196.1">
    <property type="nucleotide sequence ID" value="NZ_CP049801.1"/>
</dbReference>
<protein>
    <submittedName>
        <fullName evidence="2">Uncharacterized protein</fullName>
    </submittedName>
</protein>
<evidence type="ECO:0000256" key="1">
    <source>
        <dbReference type="SAM" id="Phobius"/>
    </source>
</evidence>
<keyword evidence="1" id="KW-1133">Transmembrane helix</keyword>
<keyword evidence="1" id="KW-0812">Transmembrane</keyword>
<dbReference type="Proteomes" id="UP000502297">
    <property type="component" value="Chromosome"/>
</dbReference>
<proteinExistence type="predicted"/>
<dbReference type="KEGG" id="asha:G8E00_04425"/>
<dbReference type="EMBL" id="CP049801">
    <property type="protein sequence ID" value="QIO05261.1"/>
    <property type="molecule type" value="Genomic_DNA"/>
</dbReference>
<sequence length="146" mass="16793">MKNKIILFSYLLVILLTLYSLSFEHGLYGIYTELMLSNVSVNDAFNSIILISCIAVVIIITTAYLSIFLIKKNSFSWLLMGTFFIQGYIYGMIILDHHRLKKEPNDGFTYPIIFEKYGILADIVISSPFIMILISITIIIFYINKK</sequence>
<feature type="transmembrane region" description="Helical" evidence="1">
    <location>
        <begin position="44"/>
        <end position="70"/>
    </location>
</feature>
<keyword evidence="1" id="KW-0472">Membrane</keyword>
<accession>A0A6G8RTP5</accession>
<name>A0A6G8RTP5_9GAMM</name>
<evidence type="ECO:0000313" key="2">
    <source>
        <dbReference type="EMBL" id="QIO05261.1"/>
    </source>
</evidence>
<keyword evidence="3" id="KW-1185">Reference proteome</keyword>
<reference evidence="2 3" key="1">
    <citation type="submission" date="2020-03" db="EMBL/GenBank/DDBJ databases">
        <authorList>
            <person name="Zhu W."/>
        </authorList>
    </citation>
    <scope>NUCLEOTIDE SEQUENCE [LARGE SCALE GENOMIC DNA]</scope>
    <source>
        <strain evidence="2 3">323-1</strain>
    </source>
</reference>
<gene>
    <name evidence="2" type="ORF">G8E00_04425</name>
</gene>
<evidence type="ECO:0000313" key="3">
    <source>
        <dbReference type="Proteomes" id="UP000502297"/>
    </source>
</evidence>